<name>W6MJ31_9ASCO</name>
<reference evidence="1" key="2">
    <citation type="submission" date="2014-02" db="EMBL/GenBank/DDBJ databases">
        <title>Complete DNA sequence of /Kuraishia capsulata/ illustrates novel genomic features among budding yeasts (/Saccharomycotina/).</title>
        <authorList>
            <person name="Morales L."/>
            <person name="Noel B."/>
            <person name="Porcel B."/>
            <person name="Marcet-Houben M."/>
            <person name="Hullo M-F."/>
            <person name="Sacerdot C."/>
            <person name="Tekaia F."/>
            <person name="Leh-Louis V."/>
            <person name="Despons L."/>
            <person name="Khanna V."/>
            <person name="Aury J-M."/>
            <person name="Barbe V."/>
            <person name="Couloux A."/>
            <person name="Labadie K."/>
            <person name="Pelletier E."/>
            <person name="Souciet J-L."/>
            <person name="Boekhout T."/>
            <person name="Gabaldon T."/>
            <person name="Wincker P."/>
            <person name="Dujon B."/>
        </authorList>
    </citation>
    <scope>NUCLEOTIDE SEQUENCE</scope>
    <source>
        <strain evidence="1">CBS 1993</strain>
    </source>
</reference>
<dbReference type="AlphaFoldDB" id="W6MJ31"/>
<dbReference type="HOGENOM" id="CLU_2049390_0_0_1"/>
<sequence length="125" mass="14590">MTRPQRTVDKLKNSHSKGHKGIYLINQVGFSGSLEESKRDVTYRNDPTIEGVSQSANQTLKAIGASLTEVRRRRKEREEEKKRKGSWLRIYSEIFFFHFGICTRLSKQTRKRLLQVFSSLKRAKC</sequence>
<keyword evidence="2" id="KW-1185">Reference proteome</keyword>
<proteinExistence type="predicted"/>
<dbReference type="RefSeq" id="XP_022458233.1">
    <property type="nucleotide sequence ID" value="XM_022604453.1"/>
</dbReference>
<evidence type="ECO:0000313" key="2">
    <source>
        <dbReference type="Proteomes" id="UP000019384"/>
    </source>
</evidence>
<dbReference type="GeneID" id="34519621"/>
<organism evidence="1 2">
    <name type="scientific">Kuraishia capsulata CBS 1993</name>
    <dbReference type="NCBI Taxonomy" id="1382522"/>
    <lineage>
        <taxon>Eukaryota</taxon>
        <taxon>Fungi</taxon>
        <taxon>Dikarya</taxon>
        <taxon>Ascomycota</taxon>
        <taxon>Saccharomycotina</taxon>
        <taxon>Pichiomycetes</taxon>
        <taxon>Pichiales</taxon>
        <taxon>Pichiaceae</taxon>
        <taxon>Kuraishia</taxon>
    </lineage>
</organism>
<dbReference type="OrthoDB" id="4020223at2759"/>
<accession>W6MJ31</accession>
<protein>
    <submittedName>
        <fullName evidence="1">Uncharacterized protein</fullName>
    </submittedName>
</protein>
<evidence type="ECO:0000313" key="1">
    <source>
        <dbReference type="EMBL" id="CDK26226.1"/>
    </source>
</evidence>
<dbReference type="EMBL" id="HG793126">
    <property type="protein sequence ID" value="CDK26226.1"/>
    <property type="molecule type" value="Genomic_DNA"/>
</dbReference>
<gene>
    <name evidence="1" type="ORF">KUCA_T00002197001</name>
</gene>
<dbReference type="Proteomes" id="UP000019384">
    <property type="component" value="Unassembled WGS sequence"/>
</dbReference>
<reference evidence="1" key="1">
    <citation type="submission" date="2013-12" db="EMBL/GenBank/DDBJ databases">
        <authorList>
            <person name="Genoscope - CEA"/>
        </authorList>
    </citation>
    <scope>NUCLEOTIDE SEQUENCE</scope>
    <source>
        <strain evidence="1">CBS 1993</strain>
    </source>
</reference>